<evidence type="ECO:0000313" key="2">
    <source>
        <dbReference type="EMBL" id="MBO8466776.1"/>
    </source>
</evidence>
<evidence type="ECO:0000313" key="3">
    <source>
        <dbReference type="Proteomes" id="UP000823660"/>
    </source>
</evidence>
<evidence type="ECO:0008006" key="4">
    <source>
        <dbReference type="Google" id="ProtNLM"/>
    </source>
</evidence>
<comment type="caution">
    <text evidence="2">The sequence shown here is derived from an EMBL/GenBank/DDBJ whole genome shotgun (WGS) entry which is preliminary data.</text>
</comment>
<feature type="transmembrane region" description="Helical" evidence="1">
    <location>
        <begin position="125"/>
        <end position="144"/>
    </location>
</feature>
<name>A0A9D9I6C3_9BACT</name>
<evidence type="ECO:0000256" key="1">
    <source>
        <dbReference type="SAM" id="Phobius"/>
    </source>
</evidence>
<sequence>MTEIQPIDSAFTGGYLGLAPLSGCISPDPMPGNEALPLTGTLPVSVLIMAFTVLCIANIRTFTDMVPSFAGCLFRWKENMNLEDSALSCISRNRIYWILVVPFCILAASYRLYAPEFLSGLAPLPYFFAVCGIFAAYLGLRTALSRAVRGRKINAKAYKAAIHTFRTFFIIIATVLLAVSGVLEAVSADESLSKQILLYTGALLYAVLLIREVQIFRNYCSVLSAILYLCALEFLPTGILVASAIVL</sequence>
<protein>
    <recommendedName>
        <fullName evidence="4">DUF4271 domain-containing protein</fullName>
    </recommendedName>
</protein>
<organism evidence="2 3">
    <name type="scientific">Candidatus Cryptobacteroides faecipullorum</name>
    <dbReference type="NCBI Taxonomy" id="2840764"/>
    <lineage>
        <taxon>Bacteria</taxon>
        <taxon>Pseudomonadati</taxon>
        <taxon>Bacteroidota</taxon>
        <taxon>Bacteroidia</taxon>
        <taxon>Bacteroidales</taxon>
        <taxon>Candidatus Cryptobacteroides</taxon>
    </lineage>
</organism>
<dbReference type="AlphaFoldDB" id="A0A9D9I6C3"/>
<feature type="transmembrane region" description="Helical" evidence="1">
    <location>
        <begin position="35"/>
        <end position="59"/>
    </location>
</feature>
<reference evidence="2" key="2">
    <citation type="journal article" date="2021" name="PeerJ">
        <title>Extensive microbial diversity within the chicken gut microbiome revealed by metagenomics and culture.</title>
        <authorList>
            <person name="Gilroy R."/>
            <person name="Ravi A."/>
            <person name="Getino M."/>
            <person name="Pursley I."/>
            <person name="Horton D.L."/>
            <person name="Alikhan N.F."/>
            <person name="Baker D."/>
            <person name="Gharbi K."/>
            <person name="Hall N."/>
            <person name="Watson M."/>
            <person name="Adriaenssens E.M."/>
            <person name="Foster-Nyarko E."/>
            <person name="Jarju S."/>
            <person name="Secka A."/>
            <person name="Antonio M."/>
            <person name="Oren A."/>
            <person name="Chaudhuri R.R."/>
            <person name="La Ragione R."/>
            <person name="Hildebrand F."/>
            <person name="Pallen M.J."/>
        </authorList>
    </citation>
    <scope>NUCLEOTIDE SEQUENCE</scope>
    <source>
        <strain evidence="2">B1-15692</strain>
    </source>
</reference>
<dbReference type="EMBL" id="JADIMH010000015">
    <property type="protein sequence ID" value="MBO8466776.1"/>
    <property type="molecule type" value="Genomic_DNA"/>
</dbReference>
<proteinExistence type="predicted"/>
<feature type="transmembrane region" description="Helical" evidence="1">
    <location>
        <begin position="95"/>
        <end position="113"/>
    </location>
</feature>
<dbReference type="Proteomes" id="UP000823660">
    <property type="component" value="Unassembled WGS sequence"/>
</dbReference>
<keyword evidence="1" id="KW-1133">Transmembrane helix</keyword>
<feature type="transmembrane region" description="Helical" evidence="1">
    <location>
        <begin position="165"/>
        <end position="186"/>
    </location>
</feature>
<gene>
    <name evidence="2" type="ORF">IAB99_03310</name>
</gene>
<feature type="transmembrane region" description="Helical" evidence="1">
    <location>
        <begin position="222"/>
        <end position="246"/>
    </location>
</feature>
<keyword evidence="1" id="KW-0472">Membrane</keyword>
<keyword evidence="1" id="KW-0812">Transmembrane</keyword>
<accession>A0A9D9I6C3</accession>
<feature type="transmembrane region" description="Helical" evidence="1">
    <location>
        <begin position="192"/>
        <end position="210"/>
    </location>
</feature>
<reference evidence="2" key="1">
    <citation type="submission" date="2020-10" db="EMBL/GenBank/DDBJ databases">
        <authorList>
            <person name="Gilroy R."/>
        </authorList>
    </citation>
    <scope>NUCLEOTIDE SEQUENCE</scope>
    <source>
        <strain evidence="2">B1-15692</strain>
    </source>
</reference>